<evidence type="ECO:0000256" key="1">
    <source>
        <dbReference type="SAM" id="MobiDB-lite"/>
    </source>
</evidence>
<feature type="region of interest" description="Disordered" evidence="1">
    <location>
        <begin position="144"/>
        <end position="178"/>
    </location>
</feature>
<feature type="region of interest" description="Disordered" evidence="1">
    <location>
        <begin position="1"/>
        <end position="49"/>
    </location>
</feature>
<reference evidence="2" key="1">
    <citation type="submission" date="2023-04" db="EMBL/GenBank/DDBJ databases">
        <authorList>
            <consortium name="ELIXIR-Norway"/>
        </authorList>
    </citation>
    <scope>NUCLEOTIDE SEQUENCE [LARGE SCALE GENOMIC DNA]</scope>
</reference>
<name>A0ABN8YW69_RANTA</name>
<organism evidence="2 3">
    <name type="scientific">Rangifer tarandus platyrhynchus</name>
    <name type="common">Svalbard reindeer</name>
    <dbReference type="NCBI Taxonomy" id="3082113"/>
    <lineage>
        <taxon>Eukaryota</taxon>
        <taxon>Metazoa</taxon>
        <taxon>Chordata</taxon>
        <taxon>Craniata</taxon>
        <taxon>Vertebrata</taxon>
        <taxon>Euteleostomi</taxon>
        <taxon>Mammalia</taxon>
        <taxon>Eutheria</taxon>
        <taxon>Laurasiatheria</taxon>
        <taxon>Artiodactyla</taxon>
        <taxon>Ruminantia</taxon>
        <taxon>Pecora</taxon>
        <taxon>Cervidae</taxon>
        <taxon>Odocoileinae</taxon>
        <taxon>Rangifer</taxon>
    </lineage>
</organism>
<proteinExistence type="predicted"/>
<sequence>MPQALLAPSAPSPGGVCFPDFRLPREEEKVATSPETPPHSQAQHSPRITPRNIATTLHVYRRDSSVLSLLTMTLKAAQGSPEVWPTALEPAYLGSHLAPALYWLLTFSRGQIRNEDGLVEPDHHHLQPKGISALNVTAANMMPGPPDGRPRFLARVSRTPGHRGTGTPPGQLSRRTGC</sequence>
<dbReference type="Proteomes" id="UP001176941">
    <property type="component" value="Chromosome 25"/>
</dbReference>
<gene>
    <name evidence="2" type="ORF">MRATA1EN1_LOCUS14809</name>
</gene>
<keyword evidence="3" id="KW-1185">Reference proteome</keyword>
<evidence type="ECO:0000313" key="2">
    <source>
        <dbReference type="EMBL" id="CAI9165847.1"/>
    </source>
</evidence>
<dbReference type="EMBL" id="OX459961">
    <property type="protein sequence ID" value="CAI9165847.1"/>
    <property type="molecule type" value="Genomic_DNA"/>
</dbReference>
<evidence type="ECO:0000313" key="3">
    <source>
        <dbReference type="Proteomes" id="UP001176941"/>
    </source>
</evidence>
<protein>
    <submittedName>
        <fullName evidence="2">Uncharacterized protein</fullName>
    </submittedName>
</protein>
<accession>A0ABN8YW69</accession>
<feature type="compositionally biased region" description="Low complexity" evidence="1">
    <location>
        <begin position="1"/>
        <end position="15"/>
    </location>
</feature>